<reference evidence="1" key="1">
    <citation type="journal article" date="2019" name="Environ. Microbiol.">
        <title>Fungal ecological strategies reflected in gene transcription - a case study of two litter decomposers.</title>
        <authorList>
            <person name="Barbi F."/>
            <person name="Kohler A."/>
            <person name="Barry K."/>
            <person name="Baskaran P."/>
            <person name="Daum C."/>
            <person name="Fauchery L."/>
            <person name="Ihrmark K."/>
            <person name="Kuo A."/>
            <person name="LaButti K."/>
            <person name="Lipzen A."/>
            <person name="Morin E."/>
            <person name="Grigoriev I.V."/>
            <person name="Henrissat B."/>
            <person name="Lindahl B."/>
            <person name="Martin F."/>
        </authorList>
    </citation>
    <scope>NUCLEOTIDE SEQUENCE</scope>
    <source>
        <strain evidence="1">JB14</strain>
    </source>
</reference>
<dbReference type="OrthoDB" id="3107317at2759"/>
<evidence type="ECO:0000313" key="2">
    <source>
        <dbReference type="Proteomes" id="UP000799118"/>
    </source>
</evidence>
<proteinExistence type="predicted"/>
<feature type="non-terminal residue" evidence="1">
    <location>
        <position position="1"/>
    </location>
</feature>
<keyword evidence="2" id="KW-1185">Reference proteome</keyword>
<organism evidence="1 2">
    <name type="scientific">Gymnopus androsaceus JB14</name>
    <dbReference type="NCBI Taxonomy" id="1447944"/>
    <lineage>
        <taxon>Eukaryota</taxon>
        <taxon>Fungi</taxon>
        <taxon>Dikarya</taxon>
        <taxon>Basidiomycota</taxon>
        <taxon>Agaricomycotina</taxon>
        <taxon>Agaricomycetes</taxon>
        <taxon>Agaricomycetidae</taxon>
        <taxon>Agaricales</taxon>
        <taxon>Marasmiineae</taxon>
        <taxon>Omphalotaceae</taxon>
        <taxon>Gymnopus</taxon>
    </lineage>
</organism>
<dbReference type="AlphaFoldDB" id="A0A6A4H2P0"/>
<dbReference type="EMBL" id="ML769595">
    <property type="protein sequence ID" value="KAE9392462.1"/>
    <property type="molecule type" value="Genomic_DNA"/>
</dbReference>
<accession>A0A6A4H2P0</accession>
<sequence>LPDTLWKHICLDRYVDLDEIASGSFAVEADGTTTIYLGNHSLELARSKLTMKITNHGQW</sequence>
<name>A0A6A4H2P0_9AGAR</name>
<protein>
    <submittedName>
        <fullName evidence="1">Uncharacterized protein</fullName>
    </submittedName>
</protein>
<feature type="non-terminal residue" evidence="1">
    <location>
        <position position="59"/>
    </location>
</feature>
<dbReference type="Proteomes" id="UP000799118">
    <property type="component" value="Unassembled WGS sequence"/>
</dbReference>
<gene>
    <name evidence="1" type="ORF">BT96DRAFT_774379</name>
</gene>
<evidence type="ECO:0000313" key="1">
    <source>
        <dbReference type="EMBL" id="KAE9392462.1"/>
    </source>
</evidence>